<evidence type="ECO:0000313" key="1">
    <source>
        <dbReference type="EMBL" id="EQB57659.1"/>
    </source>
</evidence>
<protein>
    <submittedName>
        <fullName evidence="1">Uncharacterized protein</fullName>
    </submittedName>
</protein>
<organism evidence="1 2">
    <name type="scientific">Colletotrichum gloeosporioides (strain Cg-14)</name>
    <name type="common">Anthracnose fungus</name>
    <name type="synonym">Glomerella cingulata</name>
    <dbReference type="NCBI Taxonomy" id="1237896"/>
    <lineage>
        <taxon>Eukaryota</taxon>
        <taxon>Fungi</taxon>
        <taxon>Dikarya</taxon>
        <taxon>Ascomycota</taxon>
        <taxon>Pezizomycotina</taxon>
        <taxon>Sordariomycetes</taxon>
        <taxon>Hypocreomycetidae</taxon>
        <taxon>Glomerellales</taxon>
        <taxon>Glomerellaceae</taxon>
        <taxon>Colletotrichum</taxon>
        <taxon>Colletotrichum gloeosporioides species complex</taxon>
    </lineage>
</organism>
<proteinExistence type="predicted"/>
<comment type="caution">
    <text evidence="1">The sequence shown here is derived from an EMBL/GenBank/DDBJ whole genome shotgun (WGS) entry which is preliminary data.</text>
</comment>
<dbReference type="AlphaFoldDB" id="T0KZM5"/>
<gene>
    <name evidence="1" type="ORF">CGLO_02182</name>
</gene>
<sequence length="36" mass="4275">MHLVTKIFNLKAAKKKAKQKLKLKYKQQLVQAHKNK</sequence>
<dbReference type="EMBL" id="AMYD01000442">
    <property type="protein sequence ID" value="EQB57659.1"/>
    <property type="molecule type" value="Genomic_DNA"/>
</dbReference>
<dbReference type="HOGENOM" id="CLU_3359620_0_0_1"/>
<reference evidence="2" key="1">
    <citation type="journal article" date="2013" name="Mol. Plant Microbe Interact.">
        <title>Global aspects of pacC regulation of pathogenicity genes in Colletotrichum gloeosporioides as revealed by transcriptome analysis.</title>
        <authorList>
            <person name="Alkan N."/>
            <person name="Meng X."/>
            <person name="Friedlander G."/>
            <person name="Reuveni E."/>
            <person name="Sukno S."/>
            <person name="Sherman A."/>
            <person name="Thon M."/>
            <person name="Fluhr R."/>
            <person name="Prusky D."/>
        </authorList>
    </citation>
    <scope>NUCLEOTIDE SEQUENCE [LARGE SCALE GENOMIC DNA]</scope>
    <source>
        <strain evidence="2">Cg-14</strain>
    </source>
</reference>
<evidence type="ECO:0000313" key="2">
    <source>
        <dbReference type="Proteomes" id="UP000015530"/>
    </source>
</evidence>
<dbReference type="Proteomes" id="UP000015530">
    <property type="component" value="Unassembled WGS sequence"/>
</dbReference>
<name>T0KZM5_COLGC</name>
<accession>T0KZM5</accession>